<organism evidence="1 2">
    <name type="scientific">Gimesia panareensis</name>
    <dbReference type="NCBI Taxonomy" id="2527978"/>
    <lineage>
        <taxon>Bacteria</taxon>
        <taxon>Pseudomonadati</taxon>
        <taxon>Planctomycetota</taxon>
        <taxon>Planctomycetia</taxon>
        <taxon>Planctomycetales</taxon>
        <taxon>Planctomycetaceae</taxon>
        <taxon>Gimesia</taxon>
    </lineage>
</organism>
<dbReference type="AlphaFoldDB" id="A0A518FWA8"/>
<sequence length="62" mass="7034">MSFQNGTRFNVASKQICGIMKRTRDVSGSILVKPASDYYERMTHYGWEPVYVGEDSDPGKND</sequence>
<dbReference type="EMBL" id="CP036317">
    <property type="protein sequence ID" value="QDV20655.1"/>
    <property type="molecule type" value="Genomic_DNA"/>
</dbReference>
<name>A0A518FWA8_9PLAN</name>
<gene>
    <name evidence="1" type="ORF">Pan153_53310</name>
</gene>
<evidence type="ECO:0000313" key="1">
    <source>
        <dbReference type="EMBL" id="QDV20655.1"/>
    </source>
</evidence>
<proteinExistence type="predicted"/>
<dbReference type="Proteomes" id="UP000320839">
    <property type="component" value="Chromosome"/>
</dbReference>
<protein>
    <submittedName>
        <fullName evidence="1">Uncharacterized protein</fullName>
    </submittedName>
</protein>
<evidence type="ECO:0000313" key="2">
    <source>
        <dbReference type="Proteomes" id="UP000320839"/>
    </source>
</evidence>
<accession>A0A518FWA8</accession>
<reference evidence="1 2" key="1">
    <citation type="submission" date="2019-02" db="EMBL/GenBank/DDBJ databases">
        <title>Deep-cultivation of Planctomycetes and their phenomic and genomic characterization uncovers novel biology.</title>
        <authorList>
            <person name="Wiegand S."/>
            <person name="Jogler M."/>
            <person name="Boedeker C."/>
            <person name="Pinto D."/>
            <person name="Vollmers J."/>
            <person name="Rivas-Marin E."/>
            <person name="Kohn T."/>
            <person name="Peeters S.H."/>
            <person name="Heuer A."/>
            <person name="Rast P."/>
            <person name="Oberbeckmann S."/>
            <person name="Bunk B."/>
            <person name="Jeske O."/>
            <person name="Meyerdierks A."/>
            <person name="Storesund J.E."/>
            <person name="Kallscheuer N."/>
            <person name="Luecker S."/>
            <person name="Lage O.M."/>
            <person name="Pohl T."/>
            <person name="Merkel B.J."/>
            <person name="Hornburger P."/>
            <person name="Mueller R.-W."/>
            <person name="Bruemmer F."/>
            <person name="Labrenz M."/>
            <person name="Spormann A.M."/>
            <person name="Op den Camp H."/>
            <person name="Overmann J."/>
            <person name="Amann R."/>
            <person name="Jetten M.S.M."/>
            <person name="Mascher T."/>
            <person name="Medema M.H."/>
            <person name="Devos D.P."/>
            <person name="Kaster A.-K."/>
            <person name="Ovreas L."/>
            <person name="Rohde M."/>
            <person name="Galperin M.Y."/>
            <person name="Jogler C."/>
        </authorList>
    </citation>
    <scope>NUCLEOTIDE SEQUENCE [LARGE SCALE GENOMIC DNA]</scope>
    <source>
        <strain evidence="1 2">Pan153</strain>
    </source>
</reference>